<dbReference type="EMBL" id="JAAXKZ010000132">
    <property type="protein sequence ID" value="NMH94803.1"/>
    <property type="molecule type" value="Genomic_DNA"/>
</dbReference>
<evidence type="ECO:0008006" key="4">
    <source>
        <dbReference type="Google" id="ProtNLM"/>
    </source>
</evidence>
<dbReference type="RefSeq" id="WP_169415481.1">
    <property type="nucleotide sequence ID" value="NZ_JAAXKZ010000132.1"/>
</dbReference>
<dbReference type="AlphaFoldDB" id="A0A848DQK6"/>
<evidence type="ECO:0000313" key="3">
    <source>
        <dbReference type="Proteomes" id="UP000586918"/>
    </source>
</evidence>
<feature type="compositionally biased region" description="Low complexity" evidence="1">
    <location>
        <begin position="49"/>
        <end position="62"/>
    </location>
</feature>
<evidence type="ECO:0000256" key="1">
    <source>
        <dbReference type="SAM" id="MobiDB-lite"/>
    </source>
</evidence>
<proteinExistence type="predicted"/>
<sequence>MGPGDCRFEDLLAVVHERTDRADHPHAESVVQNVLIYDAERLRGRSGRRPGAARSRPSSCRPCPTPPGANHRVWNALLEKLAAREPGRVADYYANDVLALVSTAWPGPNYQVTSQVNVVNPGGRAQIAHHVQLPLSCGDAVFFNPALIHAAGAEGYPFPTNLDRDPPVDGLAPQSRADLVLRALDEGWEPAVVRDRLAEQSGRRRTGDG</sequence>
<gene>
    <name evidence="2" type="ORF">HF519_25165</name>
</gene>
<feature type="region of interest" description="Disordered" evidence="1">
    <location>
        <begin position="45"/>
        <end position="66"/>
    </location>
</feature>
<comment type="caution">
    <text evidence="2">The sequence shown here is derived from an EMBL/GenBank/DDBJ whole genome shotgun (WGS) entry which is preliminary data.</text>
</comment>
<evidence type="ECO:0000313" key="2">
    <source>
        <dbReference type="EMBL" id="NMH94803.1"/>
    </source>
</evidence>
<accession>A0A848DQK6</accession>
<reference evidence="2 3" key="1">
    <citation type="submission" date="2020-04" db="EMBL/GenBank/DDBJ databases">
        <authorList>
            <person name="Klaysubun C."/>
            <person name="Duangmal K."/>
            <person name="Lipun K."/>
        </authorList>
    </citation>
    <scope>NUCLEOTIDE SEQUENCE [LARGE SCALE GENOMIC DNA]</scope>
    <source>
        <strain evidence="2 3">DSM 45300</strain>
    </source>
</reference>
<dbReference type="SUPFAM" id="SSF51197">
    <property type="entry name" value="Clavaminate synthase-like"/>
    <property type="match status" value="1"/>
</dbReference>
<name>A0A848DQK6_9PSEU</name>
<dbReference type="Proteomes" id="UP000586918">
    <property type="component" value="Unassembled WGS sequence"/>
</dbReference>
<protein>
    <recommendedName>
        <fullName evidence="4">Phytanoyl-CoA dioxygenase</fullName>
    </recommendedName>
</protein>
<organism evidence="2 3">
    <name type="scientific">Pseudonocardia bannensis</name>
    <dbReference type="NCBI Taxonomy" id="630973"/>
    <lineage>
        <taxon>Bacteria</taxon>
        <taxon>Bacillati</taxon>
        <taxon>Actinomycetota</taxon>
        <taxon>Actinomycetes</taxon>
        <taxon>Pseudonocardiales</taxon>
        <taxon>Pseudonocardiaceae</taxon>
        <taxon>Pseudonocardia</taxon>
    </lineage>
</organism>
<keyword evidence="3" id="KW-1185">Reference proteome</keyword>